<evidence type="ECO:0000259" key="2">
    <source>
        <dbReference type="PROSITE" id="PS50234"/>
    </source>
</evidence>
<sequence length="800" mass="91294">MTIILFLVDTSASMNQRTYLGTAFIDVAKAAVETFMKIRSRDPNSRWDRYMLLTYEDPPLNVKAGWKESHATFVSELRHLKAGGLSTLGSSLKHAFDLLNINRMQTGIDTYGQGRCPFYLEPAVIIVITDNSPLTSTSSVQPQLNLPMDSTVPGSELTKEPFRWDQRIFSIVLRMSGSIPSDIGSFPFIPSAETHPIDVMCDVTGGRSYAIFNQKMLNSSLESLVQKVQTGVVINFEKFGPDPPSINDRNDSDANGNLKAPWHTCRKLIYVPRSAQKGYSVGHWPIPEAFWPDATNPNLPPRTAHPNVRFSCTLSDPMVIDNLPFDKYELEPSPLTQYILERRQPNTCWQVHVSNSAKFNDLYHPFGYIKASSALTTVNLFVMPYNYPILLPLLDDLFKIHKLKPTPKWRQQFDNYLKTMPGYYAGPLRRALARMGAPNLVPDQMDNCLSYSVITYLKKLKNQAKVEMDRLLASVGQKIPVHEGIKVSSRTKTSFLKRKDFNELVENLGAVPSIKQELQDYNTFTIGVPVKDIQPQYYRNPYDIPRKNLLDQVKRMRTNFLQTSYNNTKLVDEDQQHSIPVQQMGNYQEYLRKQPPPLRELENTPARLHTFGNPFKVKSNEMKIDEADEAAVFGTSNNNQPKLKRSVSESPPSSPGPRKRKPDDRPLEIVLDSSDDEVNEQTKTMNKVNSVNHVMDYDTSIVNNMKPNANIDMNNKKELGIWLYNNKLKYVCFKEVKKPGRRYEQLFSLMNTVRGSIEVRCAFVKEIIHEANRFKKKTLVQMLEQFEQSMIKVEKAGGVR</sequence>
<dbReference type="InterPro" id="IPR036465">
    <property type="entry name" value="vWFA_dom_sf"/>
</dbReference>
<protein>
    <recommendedName>
        <fullName evidence="2">VWFA domain-containing protein</fullName>
    </recommendedName>
</protein>
<dbReference type="PANTHER" id="PTHR12957:SF2">
    <property type="entry name" value="INTEGRATOR COMPLEX SUBUNIT 6"/>
    <property type="match status" value="1"/>
</dbReference>
<reference evidence="3 4" key="1">
    <citation type="journal article" date="2013" name="Nature">
        <title>Insights into bilaterian evolution from three spiralian genomes.</title>
        <authorList>
            <person name="Simakov O."/>
            <person name="Marletaz F."/>
            <person name="Cho S.J."/>
            <person name="Edsinger-Gonzales E."/>
            <person name="Havlak P."/>
            <person name="Hellsten U."/>
            <person name="Kuo D.H."/>
            <person name="Larsson T."/>
            <person name="Lv J."/>
            <person name="Arendt D."/>
            <person name="Savage R."/>
            <person name="Osoegawa K."/>
            <person name="de Jong P."/>
            <person name="Grimwood J."/>
            <person name="Chapman J.A."/>
            <person name="Shapiro H."/>
            <person name="Aerts A."/>
            <person name="Otillar R.P."/>
            <person name="Terry A.Y."/>
            <person name="Boore J.L."/>
            <person name="Grigoriev I.V."/>
            <person name="Lindberg D.R."/>
            <person name="Seaver E.C."/>
            <person name="Weisblat D.A."/>
            <person name="Putnam N.H."/>
            <person name="Rokhsar D.S."/>
        </authorList>
    </citation>
    <scope>NUCLEOTIDE SEQUENCE [LARGE SCALE GENOMIC DNA]</scope>
</reference>
<dbReference type="Pfam" id="PF13519">
    <property type="entry name" value="VWA_2"/>
    <property type="match status" value="1"/>
</dbReference>
<evidence type="ECO:0000313" key="4">
    <source>
        <dbReference type="Proteomes" id="UP000030746"/>
    </source>
</evidence>
<dbReference type="Gene3D" id="3.40.50.410">
    <property type="entry name" value="von Willebrand factor, type A domain"/>
    <property type="match status" value="1"/>
</dbReference>
<accession>V3ZV27</accession>
<keyword evidence="4" id="KW-1185">Reference proteome</keyword>
<evidence type="ECO:0000256" key="1">
    <source>
        <dbReference type="SAM" id="MobiDB-lite"/>
    </source>
</evidence>
<dbReference type="STRING" id="225164.V3ZV27"/>
<dbReference type="AlphaFoldDB" id="V3ZV27"/>
<dbReference type="Proteomes" id="UP000030746">
    <property type="component" value="Unassembled WGS sequence"/>
</dbReference>
<dbReference type="InterPro" id="IPR029307">
    <property type="entry name" value="INT_SG_DDX_CT_C"/>
</dbReference>
<dbReference type="SUPFAM" id="SSF53300">
    <property type="entry name" value="vWA-like"/>
    <property type="match status" value="1"/>
</dbReference>
<gene>
    <name evidence="3" type="ORF">LOTGIDRAFT_179396</name>
</gene>
<dbReference type="OMA" id="AFWPDST"/>
<dbReference type="InterPro" id="IPR051113">
    <property type="entry name" value="Integrator_subunit6"/>
</dbReference>
<feature type="region of interest" description="Disordered" evidence="1">
    <location>
        <begin position="632"/>
        <end position="666"/>
    </location>
</feature>
<feature type="domain" description="VWFA" evidence="2">
    <location>
        <begin position="3"/>
        <end position="228"/>
    </location>
</feature>
<dbReference type="GO" id="GO:0032039">
    <property type="term" value="C:integrator complex"/>
    <property type="evidence" value="ECO:0007669"/>
    <property type="project" value="TreeGrafter"/>
</dbReference>
<proteinExistence type="predicted"/>
<evidence type="ECO:0000313" key="3">
    <source>
        <dbReference type="EMBL" id="ESO86410.1"/>
    </source>
</evidence>
<dbReference type="PROSITE" id="PS50234">
    <property type="entry name" value="VWFA"/>
    <property type="match status" value="1"/>
</dbReference>
<dbReference type="HOGENOM" id="CLU_006789_0_0_1"/>
<dbReference type="Pfam" id="PF15300">
    <property type="entry name" value="INT_SG_DDX_CT_C"/>
    <property type="match status" value="1"/>
</dbReference>
<dbReference type="FunFam" id="3.40.50.410:FF:000010">
    <property type="entry name" value="Integrator complex subunit 6 like"/>
    <property type="match status" value="1"/>
</dbReference>
<dbReference type="PANTHER" id="PTHR12957">
    <property type="entry name" value="DEAD/H BOX POLYPEPTIDE 26/DICE1-RELATED"/>
    <property type="match status" value="1"/>
</dbReference>
<dbReference type="CTD" id="20244341"/>
<dbReference type="InterPro" id="IPR057413">
    <property type="entry name" value="Beta-barrel_INTS6"/>
</dbReference>
<dbReference type="KEGG" id="lgi:LOTGIDRAFT_179396"/>
<dbReference type="GO" id="GO:0034472">
    <property type="term" value="P:snRNA 3'-end processing"/>
    <property type="evidence" value="ECO:0007669"/>
    <property type="project" value="TreeGrafter"/>
</dbReference>
<dbReference type="GeneID" id="20244341"/>
<dbReference type="OrthoDB" id="9449012at2759"/>
<dbReference type="InterPro" id="IPR002035">
    <property type="entry name" value="VWF_A"/>
</dbReference>
<dbReference type="CDD" id="cd00198">
    <property type="entry name" value="vWFA"/>
    <property type="match status" value="1"/>
</dbReference>
<dbReference type="RefSeq" id="XP_009062945.1">
    <property type="nucleotide sequence ID" value="XM_009064697.1"/>
</dbReference>
<dbReference type="EMBL" id="KB203083">
    <property type="protein sequence ID" value="ESO86410.1"/>
    <property type="molecule type" value="Genomic_DNA"/>
</dbReference>
<name>V3ZV27_LOTGI</name>
<organism evidence="3 4">
    <name type="scientific">Lottia gigantea</name>
    <name type="common">Giant owl limpet</name>
    <dbReference type="NCBI Taxonomy" id="225164"/>
    <lineage>
        <taxon>Eukaryota</taxon>
        <taxon>Metazoa</taxon>
        <taxon>Spiralia</taxon>
        <taxon>Lophotrochozoa</taxon>
        <taxon>Mollusca</taxon>
        <taxon>Gastropoda</taxon>
        <taxon>Patellogastropoda</taxon>
        <taxon>Lottioidea</taxon>
        <taxon>Lottiidae</taxon>
        <taxon>Lottia</taxon>
    </lineage>
</organism>
<dbReference type="Pfam" id="PF25462">
    <property type="entry name" value="Beta-barrel_INTS6"/>
    <property type="match status" value="1"/>
</dbReference>